<organism evidence="3 4">
    <name type="scientific">Teretinema zuelzerae</name>
    <dbReference type="NCBI Taxonomy" id="156"/>
    <lineage>
        <taxon>Bacteria</taxon>
        <taxon>Pseudomonadati</taxon>
        <taxon>Spirochaetota</taxon>
        <taxon>Spirochaetia</taxon>
        <taxon>Spirochaetales</taxon>
        <taxon>Treponemataceae</taxon>
        <taxon>Teretinema</taxon>
    </lineage>
</organism>
<keyword evidence="3" id="KW-0808">Transferase</keyword>
<dbReference type="Gene3D" id="3.40.50.2000">
    <property type="entry name" value="Glycogen Phosphorylase B"/>
    <property type="match status" value="2"/>
</dbReference>
<accession>A0AAE3JIT4</accession>
<evidence type="ECO:0000313" key="3">
    <source>
        <dbReference type="EMBL" id="MCD1654658.1"/>
    </source>
</evidence>
<dbReference type="InterPro" id="IPR001296">
    <property type="entry name" value="Glyco_trans_1"/>
</dbReference>
<evidence type="ECO:0000313" key="4">
    <source>
        <dbReference type="Proteomes" id="UP001198163"/>
    </source>
</evidence>
<dbReference type="RefSeq" id="WP_230755103.1">
    <property type="nucleotide sequence ID" value="NZ_JAINWA010000003.1"/>
</dbReference>
<dbReference type="PANTHER" id="PTHR45947:SF3">
    <property type="entry name" value="SULFOQUINOVOSYL TRANSFERASE SQD2"/>
    <property type="match status" value="1"/>
</dbReference>
<dbReference type="Pfam" id="PF00534">
    <property type="entry name" value="Glycos_transf_1"/>
    <property type="match status" value="1"/>
</dbReference>
<gene>
    <name evidence="3" type="ORF">K7J14_08060</name>
</gene>
<dbReference type="EMBL" id="JAINWA010000003">
    <property type="protein sequence ID" value="MCD1654658.1"/>
    <property type="molecule type" value="Genomic_DNA"/>
</dbReference>
<feature type="domain" description="Glycosyl transferase family 1" evidence="1">
    <location>
        <begin position="212"/>
        <end position="378"/>
    </location>
</feature>
<protein>
    <submittedName>
        <fullName evidence="3">Glycosyltransferase</fullName>
        <ecNumber evidence="3">2.4.-.-</ecNumber>
    </submittedName>
</protein>
<comment type="caution">
    <text evidence="3">The sequence shown here is derived from an EMBL/GenBank/DDBJ whole genome shotgun (WGS) entry which is preliminary data.</text>
</comment>
<dbReference type="GO" id="GO:0016757">
    <property type="term" value="F:glycosyltransferase activity"/>
    <property type="evidence" value="ECO:0007669"/>
    <property type="project" value="UniProtKB-KW"/>
</dbReference>
<evidence type="ECO:0000259" key="1">
    <source>
        <dbReference type="Pfam" id="PF00534"/>
    </source>
</evidence>
<name>A0AAE3JIT4_9SPIR</name>
<dbReference type="Pfam" id="PF13439">
    <property type="entry name" value="Glyco_transf_4"/>
    <property type="match status" value="1"/>
</dbReference>
<feature type="domain" description="Glycosyltransferase subfamily 4-like N-terminal" evidence="2">
    <location>
        <begin position="115"/>
        <end position="204"/>
    </location>
</feature>
<dbReference type="InterPro" id="IPR050194">
    <property type="entry name" value="Glycosyltransferase_grp1"/>
</dbReference>
<sequence length="407" mass="44710">MRTAMIVNSFPEISEKFLLNQVISLIDADVDITVVASLKPSSSMRHDIFDKHHVEDKVTYLNIPRSLKKRIPGTIFRFIKLLVSSPATAFRCFDSSKYGTAAKNGKLIWFAADFPKNTYDIVHCHFGPNGLIGAFLKDSGYVRSLIVTFHGSDINSYPARYGEGVYRWMYERADMITVNTSFTGGKVAVNGCSPDKIRVLPVGLITTEYDGIRKKDPDAFALLTVGRLVEKKGHEYMLKALPAICKRFPDVRWYVAGSGHLEGVLIKMAAELGVAESVVFLGQCDNEAVKDLYSRAAVFILPSVTAPDGDMEGQGLVLQEAQYCGIPVVSTLHNGIPDGVKDGITGFLVPEKDSSALAQAVCDLLENPEKARNMGEKGIAFVGSAYDTRILAATLKNWYHELESISN</sequence>
<evidence type="ECO:0000259" key="2">
    <source>
        <dbReference type="Pfam" id="PF13439"/>
    </source>
</evidence>
<dbReference type="InterPro" id="IPR028098">
    <property type="entry name" value="Glyco_trans_4-like_N"/>
</dbReference>
<dbReference type="AlphaFoldDB" id="A0AAE3JIT4"/>
<keyword evidence="4" id="KW-1185">Reference proteome</keyword>
<proteinExistence type="predicted"/>
<reference evidence="3" key="1">
    <citation type="submission" date="2021-08" db="EMBL/GenBank/DDBJ databases">
        <title>Comparative analyses of Brucepasteria parasyntrophica and Teretinema zuelzerae.</title>
        <authorList>
            <person name="Song Y."/>
            <person name="Brune A."/>
        </authorList>
    </citation>
    <scope>NUCLEOTIDE SEQUENCE</scope>
    <source>
        <strain evidence="3">DSM 1903</strain>
    </source>
</reference>
<dbReference type="Proteomes" id="UP001198163">
    <property type="component" value="Unassembled WGS sequence"/>
</dbReference>
<dbReference type="EC" id="2.4.-.-" evidence="3"/>
<keyword evidence="3" id="KW-0328">Glycosyltransferase</keyword>
<dbReference type="SUPFAM" id="SSF53756">
    <property type="entry name" value="UDP-Glycosyltransferase/glycogen phosphorylase"/>
    <property type="match status" value="1"/>
</dbReference>
<dbReference type="PANTHER" id="PTHR45947">
    <property type="entry name" value="SULFOQUINOVOSYL TRANSFERASE SQD2"/>
    <property type="match status" value="1"/>
</dbReference>